<dbReference type="STRING" id="578458.D8Q251"/>
<protein>
    <submittedName>
        <fullName evidence="1">Uncharacterized protein</fullName>
    </submittedName>
</protein>
<organism evidence="2">
    <name type="scientific">Schizophyllum commune (strain H4-8 / FGSC 9210)</name>
    <name type="common">Split gill fungus</name>
    <dbReference type="NCBI Taxonomy" id="578458"/>
    <lineage>
        <taxon>Eukaryota</taxon>
        <taxon>Fungi</taxon>
        <taxon>Dikarya</taxon>
        <taxon>Basidiomycota</taxon>
        <taxon>Agaricomycotina</taxon>
        <taxon>Agaricomycetes</taxon>
        <taxon>Agaricomycetidae</taxon>
        <taxon>Agaricales</taxon>
        <taxon>Schizophyllaceae</taxon>
        <taxon>Schizophyllum</taxon>
    </lineage>
</organism>
<dbReference type="OMA" id="FIYIAHI"/>
<dbReference type="Pfam" id="PF18759">
    <property type="entry name" value="Plavaka"/>
    <property type="match status" value="1"/>
</dbReference>
<accession>D8Q251</accession>
<dbReference type="HOGENOM" id="CLU_006344_0_1_1"/>
<dbReference type="Proteomes" id="UP000007431">
    <property type="component" value="Unassembled WGS sequence"/>
</dbReference>
<evidence type="ECO:0000313" key="2">
    <source>
        <dbReference type="Proteomes" id="UP000007431"/>
    </source>
</evidence>
<dbReference type="eggNOG" id="ENOG502SHSB">
    <property type="taxonomic scope" value="Eukaryota"/>
</dbReference>
<name>D8Q251_SCHCM</name>
<gene>
    <name evidence="1" type="ORF">SCHCODRAFT_54630</name>
</gene>
<dbReference type="AlphaFoldDB" id="D8Q251"/>
<dbReference type="InParanoid" id="D8Q251"/>
<keyword evidence="2" id="KW-1185">Reference proteome</keyword>
<evidence type="ECO:0000313" key="1">
    <source>
        <dbReference type="EMBL" id="EFI98052.1"/>
    </source>
</evidence>
<dbReference type="VEuPathDB" id="FungiDB:SCHCODRAFT_02537125"/>
<dbReference type="InterPro" id="IPR041078">
    <property type="entry name" value="Plavaka"/>
</dbReference>
<sequence length="320" mass="35998">MTRDVAGGVFVPFWKSLPFTDIHAAITPDVLHQLYQGVLKHLIAWCNACMSPDELDRRIRTLPPTFGVRHFSNGLSALSQISGSERKQMAKILLGCLVGIIAPSGIKACRGLLDFIYYAQYSSHDDQSLREMQAALDAWETNKQYFISAEVRSHLNIPKFHSLLHYVESIRLLGSTDNYNTEMFERLHIDFAKKGWRASNKRDAFPQMTAWLERQEKIAAFETFIDATVPSPPSANELALPSKAKNVAVRIAKHPNKVVTLASIEATHNAPGFSARLKQYLNTLSPHPTTAARALAYDLPFKRVNVVRIRDLRESTDIEL</sequence>
<proteinExistence type="predicted"/>
<reference evidence="1 2" key="1">
    <citation type="journal article" date="2010" name="Nat. Biotechnol.">
        <title>Genome sequence of the model mushroom Schizophyllum commune.</title>
        <authorList>
            <person name="Ohm R.A."/>
            <person name="de Jong J.F."/>
            <person name="Lugones L.G."/>
            <person name="Aerts A."/>
            <person name="Kothe E."/>
            <person name="Stajich J.E."/>
            <person name="de Vries R.P."/>
            <person name="Record E."/>
            <person name="Levasseur A."/>
            <person name="Baker S.E."/>
            <person name="Bartholomew K.A."/>
            <person name="Coutinho P.M."/>
            <person name="Erdmann S."/>
            <person name="Fowler T.J."/>
            <person name="Gathman A.C."/>
            <person name="Lombard V."/>
            <person name="Henrissat B."/>
            <person name="Knabe N."/>
            <person name="Kuees U."/>
            <person name="Lilly W.W."/>
            <person name="Lindquist E."/>
            <person name="Lucas S."/>
            <person name="Magnuson J.K."/>
            <person name="Piumi F."/>
            <person name="Raudaskoski M."/>
            <person name="Salamov A."/>
            <person name="Schmutz J."/>
            <person name="Schwarze F.W.M.R."/>
            <person name="vanKuyk P.A."/>
            <person name="Horton J.S."/>
            <person name="Grigoriev I.V."/>
            <person name="Woesten H.A.B."/>
        </authorList>
    </citation>
    <scope>NUCLEOTIDE SEQUENCE [LARGE SCALE GENOMIC DNA]</scope>
    <source>
        <strain evidence="2">H4-8 / FGSC 9210</strain>
    </source>
</reference>
<dbReference type="EMBL" id="GL377305">
    <property type="protein sequence ID" value="EFI98052.1"/>
    <property type="molecule type" value="Genomic_DNA"/>
</dbReference>